<dbReference type="SMART" id="SM00387">
    <property type="entry name" value="HATPase_c"/>
    <property type="match status" value="1"/>
</dbReference>
<dbReference type="GO" id="GO:0000155">
    <property type="term" value="F:phosphorelay sensor kinase activity"/>
    <property type="evidence" value="ECO:0007669"/>
    <property type="project" value="InterPro"/>
</dbReference>
<dbReference type="OrthoDB" id="9797243at2"/>
<keyword evidence="13" id="KW-0175">Coiled coil</keyword>
<dbReference type="PANTHER" id="PTHR45339">
    <property type="entry name" value="HYBRID SIGNAL TRANSDUCTION HISTIDINE KINASE J"/>
    <property type="match status" value="1"/>
</dbReference>
<dbReference type="PRINTS" id="PR00344">
    <property type="entry name" value="BCTRLSENSOR"/>
</dbReference>
<dbReference type="PROSITE" id="PS50110">
    <property type="entry name" value="RESPONSE_REGULATORY"/>
    <property type="match status" value="1"/>
</dbReference>
<keyword evidence="5" id="KW-0808">Transferase</keyword>
<dbReference type="GO" id="GO:0005524">
    <property type="term" value="F:ATP binding"/>
    <property type="evidence" value="ECO:0007669"/>
    <property type="project" value="UniProtKB-KW"/>
</dbReference>
<dbReference type="EC" id="2.7.13.3" evidence="3"/>
<dbReference type="Pfam" id="PF00072">
    <property type="entry name" value="Response_reg"/>
    <property type="match status" value="1"/>
</dbReference>
<dbReference type="SMART" id="SM00388">
    <property type="entry name" value="HisKA"/>
    <property type="match status" value="1"/>
</dbReference>
<name>A0A4V6PWP6_9GAMM</name>
<dbReference type="RefSeq" id="WP_133591597.1">
    <property type="nucleotide sequence ID" value="NZ_CP037953.1"/>
</dbReference>
<evidence type="ECO:0000259" key="15">
    <source>
        <dbReference type="PROSITE" id="PS50109"/>
    </source>
</evidence>
<dbReference type="Gene3D" id="6.10.340.10">
    <property type="match status" value="1"/>
</dbReference>
<feature type="domain" description="HAMP" evidence="17">
    <location>
        <begin position="185"/>
        <end position="237"/>
    </location>
</feature>
<dbReference type="SMART" id="SM00448">
    <property type="entry name" value="REC"/>
    <property type="match status" value="1"/>
</dbReference>
<dbReference type="InterPro" id="IPR003661">
    <property type="entry name" value="HisK_dim/P_dom"/>
</dbReference>
<dbReference type="SUPFAM" id="SSF52172">
    <property type="entry name" value="CheY-like"/>
    <property type="match status" value="1"/>
</dbReference>
<dbReference type="Pfam" id="PF00672">
    <property type="entry name" value="HAMP"/>
    <property type="match status" value="1"/>
</dbReference>
<evidence type="ECO:0000256" key="1">
    <source>
        <dbReference type="ARBA" id="ARBA00000085"/>
    </source>
</evidence>
<evidence type="ECO:0000256" key="6">
    <source>
        <dbReference type="ARBA" id="ARBA00022741"/>
    </source>
</evidence>
<proteinExistence type="predicted"/>
<dbReference type="Pfam" id="PF02518">
    <property type="entry name" value="HATPase_c"/>
    <property type="match status" value="1"/>
</dbReference>
<feature type="modified residue" description="4-aspartylphosphate" evidence="12">
    <location>
        <position position="559"/>
    </location>
</feature>
<evidence type="ECO:0000256" key="8">
    <source>
        <dbReference type="ARBA" id="ARBA00022840"/>
    </source>
</evidence>
<dbReference type="InterPro" id="IPR004358">
    <property type="entry name" value="Sig_transdc_His_kin-like_C"/>
</dbReference>
<dbReference type="InterPro" id="IPR003594">
    <property type="entry name" value="HATPase_dom"/>
</dbReference>
<evidence type="ECO:0000256" key="10">
    <source>
        <dbReference type="ARBA" id="ARBA00064003"/>
    </source>
</evidence>
<dbReference type="FunFam" id="3.30.565.10:FF:000010">
    <property type="entry name" value="Sensor histidine kinase RcsC"/>
    <property type="match status" value="1"/>
</dbReference>
<dbReference type="AlphaFoldDB" id="A0A4V6PWP6"/>
<dbReference type="SMART" id="SM00304">
    <property type="entry name" value="HAMP"/>
    <property type="match status" value="1"/>
</dbReference>
<evidence type="ECO:0000256" key="14">
    <source>
        <dbReference type="SAM" id="Phobius"/>
    </source>
</evidence>
<dbReference type="EMBL" id="SNYM01000012">
    <property type="protein sequence ID" value="TDQ46827.1"/>
    <property type="molecule type" value="Genomic_DNA"/>
</dbReference>
<feature type="transmembrane region" description="Helical" evidence="14">
    <location>
        <begin position="160"/>
        <end position="183"/>
    </location>
</feature>
<dbReference type="InterPro" id="IPR036097">
    <property type="entry name" value="HisK_dim/P_sf"/>
</dbReference>
<keyword evidence="7 18" id="KW-0418">Kinase</keyword>
<dbReference type="FunFam" id="1.10.287.130:FF:000002">
    <property type="entry name" value="Two-component osmosensing histidine kinase"/>
    <property type="match status" value="1"/>
</dbReference>
<dbReference type="SUPFAM" id="SSF158472">
    <property type="entry name" value="HAMP domain-like"/>
    <property type="match status" value="1"/>
</dbReference>
<evidence type="ECO:0000259" key="17">
    <source>
        <dbReference type="PROSITE" id="PS50885"/>
    </source>
</evidence>
<comment type="subunit">
    <text evidence="10">At low DSF concentrations, interacts with RpfF.</text>
</comment>
<dbReference type="Proteomes" id="UP000295375">
    <property type="component" value="Unassembled WGS sequence"/>
</dbReference>
<dbReference type="Gene3D" id="3.40.50.2300">
    <property type="match status" value="1"/>
</dbReference>
<dbReference type="InterPro" id="IPR003660">
    <property type="entry name" value="HAMP_dom"/>
</dbReference>
<organism evidence="18 19">
    <name type="scientific">Permianibacter aggregans</name>
    <dbReference type="NCBI Taxonomy" id="1510150"/>
    <lineage>
        <taxon>Bacteria</taxon>
        <taxon>Pseudomonadati</taxon>
        <taxon>Pseudomonadota</taxon>
        <taxon>Gammaproteobacteria</taxon>
        <taxon>Pseudomonadales</taxon>
        <taxon>Pseudomonadaceae</taxon>
        <taxon>Permianibacter</taxon>
    </lineage>
</organism>
<dbReference type="Gene3D" id="3.30.565.10">
    <property type="entry name" value="Histidine kinase-like ATPase, C-terminal domain"/>
    <property type="match status" value="1"/>
</dbReference>
<keyword evidence="14" id="KW-0472">Membrane</keyword>
<dbReference type="Gene3D" id="1.10.287.130">
    <property type="match status" value="1"/>
</dbReference>
<gene>
    <name evidence="18" type="ORF">EV696_11289</name>
</gene>
<keyword evidence="14" id="KW-0812">Transmembrane</keyword>
<dbReference type="SUPFAM" id="SSF55874">
    <property type="entry name" value="ATPase domain of HSP90 chaperone/DNA topoisomerase II/histidine kinase"/>
    <property type="match status" value="1"/>
</dbReference>
<dbReference type="PROSITE" id="PS50885">
    <property type="entry name" value="HAMP"/>
    <property type="match status" value="1"/>
</dbReference>
<evidence type="ECO:0000256" key="3">
    <source>
        <dbReference type="ARBA" id="ARBA00012438"/>
    </source>
</evidence>
<reference evidence="18 19" key="1">
    <citation type="submission" date="2019-03" db="EMBL/GenBank/DDBJ databases">
        <title>Genomic Encyclopedia of Type Strains, Phase IV (KMG-IV): sequencing the most valuable type-strain genomes for metagenomic binning, comparative biology and taxonomic classification.</title>
        <authorList>
            <person name="Goeker M."/>
        </authorList>
    </citation>
    <scope>NUCLEOTIDE SEQUENCE [LARGE SCALE GENOMIC DNA]</scope>
    <source>
        <strain evidence="18 19">DSM 103792</strain>
    </source>
</reference>
<keyword evidence="14" id="KW-1133">Transmembrane helix</keyword>
<evidence type="ECO:0000256" key="9">
    <source>
        <dbReference type="ARBA" id="ARBA00023012"/>
    </source>
</evidence>
<evidence type="ECO:0000313" key="18">
    <source>
        <dbReference type="EMBL" id="TDQ46827.1"/>
    </source>
</evidence>
<dbReference type="InterPro" id="IPR011006">
    <property type="entry name" value="CheY-like_superfamily"/>
</dbReference>
<keyword evidence="19" id="KW-1185">Reference proteome</keyword>
<feature type="coiled-coil region" evidence="13">
    <location>
        <begin position="218"/>
        <end position="252"/>
    </location>
</feature>
<accession>A0A4V6PWP6</accession>
<dbReference type="GO" id="GO:0016020">
    <property type="term" value="C:membrane"/>
    <property type="evidence" value="ECO:0007669"/>
    <property type="project" value="UniProtKB-SubCell"/>
</dbReference>
<keyword evidence="9" id="KW-0902">Two-component regulatory system</keyword>
<feature type="domain" description="Response regulatory" evidence="16">
    <location>
        <begin position="510"/>
        <end position="628"/>
    </location>
</feature>
<dbReference type="InterPro" id="IPR005467">
    <property type="entry name" value="His_kinase_dom"/>
</dbReference>
<keyword evidence="4 12" id="KW-0597">Phosphoprotein</keyword>
<evidence type="ECO:0000256" key="2">
    <source>
        <dbReference type="ARBA" id="ARBA00004370"/>
    </source>
</evidence>
<dbReference type="CDD" id="cd00082">
    <property type="entry name" value="HisKA"/>
    <property type="match status" value="1"/>
</dbReference>
<dbReference type="InterPro" id="IPR001789">
    <property type="entry name" value="Sig_transdc_resp-reg_receiver"/>
</dbReference>
<feature type="domain" description="Histidine kinase" evidence="15">
    <location>
        <begin position="266"/>
        <end position="488"/>
    </location>
</feature>
<comment type="catalytic activity">
    <reaction evidence="1">
        <text>ATP + protein L-histidine = ADP + protein N-phospho-L-histidine.</text>
        <dbReference type="EC" id="2.7.13.3"/>
    </reaction>
</comment>
<feature type="transmembrane region" description="Helical" evidence="14">
    <location>
        <begin position="12"/>
        <end position="34"/>
    </location>
</feature>
<dbReference type="Pfam" id="PF00512">
    <property type="entry name" value="HisKA"/>
    <property type="match status" value="1"/>
</dbReference>
<evidence type="ECO:0000256" key="11">
    <source>
        <dbReference type="ARBA" id="ARBA00068150"/>
    </source>
</evidence>
<evidence type="ECO:0000256" key="4">
    <source>
        <dbReference type="ARBA" id="ARBA00022553"/>
    </source>
</evidence>
<evidence type="ECO:0000256" key="7">
    <source>
        <dbReference type="ARBA" id="ARBA00022777"/>
    </source>
</evidence>
<dbReference type="PROSITE" id="PS50109">
    <property type="entry name" value="HIS_KIN"/>
    <property type="match status" value="1"/>
</dbReference>
<evidence type="ECO:0000256" key="12">
    <source>
        <dbReference type="PROSITE-ProRule" id="PRU00169"/>
    </source>
</evidence>
<dbReference type="CDD" id="cd06225">
    <property type="entry name" value="HAMP"/>
    <property type="match status" value="1"/>
</dbReference>
<dbReference type="InterPro" id="IPR036890">
    <property type="entry name" value="HATPase_C_sf"/>
</dbReference>
<dbReference type="CDD" id="cd17546">
    <property type="entry name" value="REC_hyHK_CKI1_RcsC-like"/>
    <property type="match status" value="1"/>
</dbReference>
<protein>
    <recommendedName>
        <fullName evidence="11">Sensory/regulatory protein RpfC</fullName>
        <ecNumber evidence="3">2.7.13.3</ecNumber>
    </recommendedName>
</protein>
<dbReference type="CDD" id="cd16922">
    <property type="entry name" value="HATPase_EvgS-ArcB-TorS-like"/>
    <property type="match status" value="1"/>
</dbReference>
<evidence type="ECO:0000313" key="19">
    <source>
        <dbReference type="Proteomes" id="UP000295375"/>
    </source>
</evidence>
<dbReference type="PANTHER" id="PTHR45339:SF1">
    <property type="entry name" value="HYBRID SIGNAL TRANSDUCTION HISTIDINE KINASE J"/>
    <property type="match status" value="1"/>
</dbReference>
<keyword evidence="8" id="KW-0067">ATP-binding</keyword>
<evidence type="ECO:0000259" key="16">
    <source>
        <dbReference type="PROSITE" id="PS50110"/>
    </source>
</evidence>
<sequence length="645" mass="71493">MNTGLIRTRTAILGLVPTIATFLLLTFYFVNARITDVADQLQRRGELMVKQLAPAAEFGVVIGDAQLLSHLVESVIAEEDVNFVRIDNASGVTLVFRQKSSTSQSSEGLTFSAPILQQEIPLDTFNDALAIAGNRAVTRQKVGEITIGLSQKQTQERQQAIIRVAFILGCVALLISSLIAQFISRSISRPIQRLSKALRRISAGEFSVRVPTDSGGELGMLENDVNKMTENLQKAQALEQEHRESLERSRQAAESANRAKSQFLANVSHELRTPMNGTLGMLQLLQETPLTPYQSEFVSTANESTEHLLRIINDILDFSKIEDGKLVLESIWFNPEQLVKRAMNAFRSEARLREIDLLFESAGNTKDTELLGDPTRLRQVIVNLIGNAVKFTEQGHVRVRIVQENMDQHMQMFSAYVEDTGIGIPEEKLAIIFEAFTQADGSTTRKHGGTGLGLSICKQLVAMMNGEVRVKSRPGVGSVFSIHIPMRYRAATESSQQKPEIDKALKLEGRVLLVEDNIVNQAVTRGMLKLLGLEVDAANDGEAALSLLARNHYDLILMDCQMPGMDGFEATRQWRITEKAEQRYTPIIALTANAMQGDKERCLAAGMDDYLAKPINREQLNQTVARWFGRFSAMDVASADNAARH</sequence>
<keyword evidence="6" id="KW-0547">Nucleotide-binding</keyword>
<evidence type="ECO:0000256" key="13">
    <source>
        <dbReference type="SAM" id="Coils"/>
    </source>
</evidence>
<evidence type="ECO:0000256" key="5">
    <source>
        <dbReference type="ARBA" id="ARBA00022679"/>
    </source>
</evidence>
<comment type="subcellular location">
    <subcellularLocation>
        <location evidence="2">Membrane</location>
    </subcellularLocation>
</comment>
<dbReference type="SUPFAM" id="SSF47384">
    <property type="entry name" value="Homodimeric domain of signal transducing histidine kinase"/>
    <property type="match status" value="1"/>
</dbReference>
<comment type="caution">
    <text evidence="18">The sequence shown here is derived from an EMBL/GenBank/DDBJ whole genome shotgun (WGS) entry which is preliminary data.</text>
</comment>